<accession>A0A0A9DMW3</accession>
<protein>
    <submittedName>
        <fullName evidence="1">Uncharacterized protein</fullName>
    </submittedName>
</protein>
<name>A0A0A9DMW3_ARUDO</name>
<evidence type="ECO:0000313" key="1">
    <source>
        <dbReference type="EMBL" id="JAD89949.1"/>
    </source>
</evidence>
<dbReference type="PANTHER" id="PTHR10775">
    <property type="entry name" value="OS08G0208400 PROTEIN"/>
    <property type="match status" value="1"/>
</dbReference>
<sequence length="121" mass="14424">MWKKCSILFRLLYWKYLLQRYNFDVMHIEKNVCNNIINTFLGVDKKSKDNLNYPLDLQLLGIKKDLHPVEIGDKFYLPPAPYSVGPDEKKLFFEWLKGVKFSDDYASNIRSRVRVHEKKPV</sequence>
<dbReference type="AlphaFoldDB" id="A0A0A9DMW3"/>
<reference evidence="1" key="1">
    <citation type="submission" date="2014-09" db="EMBL/GenBank/DDBJ databases">
        <authorList>
            <person name="Magalhaes I.L.F."/>
            <person name="Oliveira U."/>
            <person name="Santos F.R."/>
            <person name="Vidigal T.H.D.A."/>
            <person name="Brescovit A.D."/>
            <person name="Santos A.J."/>
        </authorList>
    </citation>
    <scope>NUCLEOTIDE SEQUENCE</scope>
    <source>
        <tissue evidence="1">Shoot tissue taken approximately 20 cm above the soil surface</tissue>
    </source>
</reference>
<dbReference type="PANTHER" id="PTHR10775:SF158">
    <property type="entry name" value="TNP2-LIKE TRANSPOSON PROTEIN"/>
    <property type="match status" value="1"/>
</dbReference>
<organism evidence="1">
    <name type="scientific">Arundo donax</name>
    <name type="common">Giant reed</name>
    <name type="synonym">Donax arundinaceus</name>
    <dbReference type="NCBI Taxonomy" id="35708"/>
    <lineage>
        <taxon>Eukaryota</taxon>
        <taxon>Viridiplantae</taxon>
        <taxon>Streptophyta</taxon>
        <taxon>Embryophyta</taxon>
        <taxon>Tracheophyta</taxon>
        <taxon>Spermatophyta</taxon>
        <taxon>Magnoliopsida</taxon>
        <taxon>Liliopsida</taxon>
        <taxon>Poales</taxon>
        <taxon>Poaceae</taxon>
        <taxon>PACMAD clade</taxon>
        <taxon>Arundinoideae</taxon>
        <taxon>Arundineae</taxon>
        <taxon>Arundo</taxon>
    </lineage>
</organism>
<dbReference type="EMBL" id="GBRH01207946">
    <property type="protein sequence ID" value="JAD89949.1"/>
    <property type="molecule type" value="Transcribed_RNA"/>
</dbReference>
<proteinExistence type="predicted"/>
<reference evidence="1" key="2">
    <citation type="journal article" date="2015" name="Data Brief">
        <title>Shoot transcriptome of the giant reed, Arundo donax.</title>
        <authorList>
            <person name="Barrero R.A."/>
            <person name="Guerrero F.D."/>
            <person name="Moolhuijzen P."/>
            <person name="Goolsby J.A."/>
            <person name="Tidwell J."/>
            <person name="Bellgard S.E."/>
            <person name="Bellgard M.I."/>
        </authorList>
    </citation>
    <scope>NUCLEOTIDE SEQUENCE</scope>
    <source>
        <tissue evidence="1">Shoot tissue taken approximately 20 cm above the soil surface</tissue>
    </source>
</reference>